<dbReference type="AlphaFoldDB" id="A0A135P017"/>
<dbReference type="Pfam" id="PF13289">
    <property type="entry name" value="SIR2_2"/>
    <property type="match status" value="1"/>
</dbReference>
<organism evidence="2 3">
    <name type="scientific">Agrobacterium bohemicum</name>
    <dbReference type="NCBI Taxonomy" id="2052828"/>
    <lineage>
        <taxon>Bacteria</taxon>
        <taxon>Pseudomonadati</taxon>
        <taxon>Pseudomonadota</taxon>
        <taxon>Alphaproteobacteria</taxon>
        <taxon>Hyphomicrobiales</taxon>
        <taxon>Rhizobiaceae</taxon>
        <taxon>Rhizobium/Agrobacterium group</taxon>
        <taxon>Agrobacterium</taxon>
    </lineage>
</organism>
<name>A0A135P017_9HYPH</name>
<dbReference type="InterPro" id="IPR003593">
    <property type="entry name" value="AAA+_ATPase"/>
</dbReference>
<gene>
    <name evidence="2" type="ORF">ATO67_12100</name>
</gene>
<dbReference type="Pfam" id="PF25199">
    <property type="entry name" value="nSTAND_NTPase5"/>
    <property type="match status" value="1"/>
</dbReference>
<reference evidence="2 3" key="1">
    <citation type="submission" date="2015-11" db="EMBL/GenBank/DDBJ databases">
        <title>Draft genome sequence of Agrobacterium sp. R89-1.</title>
        <authorList>
            <person name="Zahradnik J."/>
            <person name="Kyslikova E."/>
            <person name="Palyzova A."/>
            <person name="Kyslik P."/>
        </authorList>
    </citation>
    <scope>NUCLEOTIDE SEQUENCE [LARGE SCALE GENOMIC DNA]</scope>
    <source>
        <strain evidence="2 3">R89-1</strain>
    </source>
</reference>
<comment type="caution">
    <text evidence="2">The sequence shown here is derived from an EMBL/GenBank/DDBJ whole genome shotgun (WGS) entry which is preliminary data.</text>
</comment>
<keyword evidence="3" id="KW-1185">Reference proteome</keyword>
<dbReference type="InterPro" id="IPR012340">
    <property type="entry name" value="NA-bd_OB-fold"/>
</dbReference>
<dbReference type="InterPro" id="IPR027417">
    <property type="entry name" value="P-loop_NTPase"/>
</dbReference>
<evidence type="ECO:0000259" key="1">
    <source>
        <dbReference type="SMART" id="SM00382"/>
    </source>
</evidence>
<proteinExistence type="predicted"/>
<accession>A0A135P017</accession>
<dbReference type="EMBL" id="LNUW01000036">
    <property type="protein sequence ID" value="KXG84772.1"/>
    <property type="molecule type" value="Genomic_DNA"/>
</dbReference>
<dbReference type="Gene3D" id="1.25.40.10">
    <property type="entry name" value="Tetratricopeptide repeat domain"/>
    <property type="match status" value="1"/>
</dbReference>
<dbReference type="SUPFAM" id="SSF50249">
    <property type="entry name" value="Nucleic acid-binding proteins"/>
    <property type="match status" value="1"/>
</dbReference>
<evidence type="ECO:0000313" key="2">
    <source>
        <dbReference type="EMBL" id="KXG84772.1"/>
    </source>
</evidence>
<dbReference type="SUPFAM" id="SSF52540">
    <property type="entry name" value="P-loop containing nucleoside triphosphate hydrolases"/>
    <property type="match status" value="1"/>
</dbReference>
<protein>
    <recommendedName>
        <fullName evidence="1">AAA+ ATPase domain-containing protein</fullName>
    </recommendedName>
</protein>
<feature type="domain" description="AAA+ ATPase" evidence="1">
    <location>
        <begin position="365"/>
        <end position="529"/>
    </location>
</feature>
<dbReference type="InterPro" id="IPR057574">
    <property type="entry name" value="nSTAND_NTPase5_dom"/>
</dbReference>
<dbReference type="InterPro" id="IPR011990">
    <property type="entry name" value="TPR-like_helical_dom_sf"/>
</dbReference>
<evidence type="ECO:0000313" key="3">
    <source>
        <dbReference type="Proteomes" id="UP000070498"/>
    </source>
</evidence>
<dbReference type="Proteomes" id="UP000070498">
    <property type="component" value="Unassembled WGS sequence"/>
</dbReference>
<dbReference type="SUPFAM" id="SSF48452">
    <property type="entry name" value="TPR-like"/>
    <property type="match status" value="1"/>
</dbReference>
<dbReference type="SMART" id="SM00382">
    <property type="entry name" value="AAA"/>
    <property type="match status" value="1"/>
</dbReference>
<sequence>MGRGNMTKTIPDELISAVREGRAALFMGSGASRGATGFESGNVPDGQGLADILAERLLPPQYKGLNLKRVYDLCCNQRDVRTVQKILFDLFDPLQPAEFHRLIATFPWAGLLGTNYDQVIEKAYEQEPKAIKRVEVNTKDGDGATDRVGTDGILYVKLHGCISRHSETKPPMIASTEQYIRYNDGRLGQFGTFLEWAKSKTIIFAGYSFDDSNLRGLLEDIIAEGDNRPRHYIVNKGVLELEADYWRERRVIAIDSTFENLLKTLDVSIPYELRKLGTLTESSGTSFRRFVTDPVKRESESLQRYLSTLIEHVPPELDAPSVDPKSFYSGFDLGWGPIAADLDVQLPLVDQILKAEIISSVKRSSQPIVLIKGHAGSGKTVALRRICFEATKREGKVCFFVGRRHLIDVERFDEIFTLTNLPVFLFVDSISSHRLKIVELVARANRLKAHLVIVATETFSMWNSHCEELEPLVQSAYEMTYLSQKAISLLINKLEQHNSLGNLINLPEDKRAHELEHKFGRQILVALLEATHGAPLQEILVQEYHGIASPQSRLLYLDICSLHRFGTPVRAGLISRIHDIDFEDFAGKFLKPLEQIVILREDKRSGDYVYEARHSHIADEVYHGILKTEDSRFDNFIRVVGKLNPNFSYDLEVLAKIIRADALENTLQNPAKIRQIYDVAETSVGRRAVILHQRGLFEMHQAGHIGQFTVAEDLLLEAEAKEPYNKSIKHTLAELDLRRSRMAAEPAERLAWRKSAEDQASKLLGKGSSPYPHHTLLKAAIDAVQDALVLLEKEQSEAATIHLGDAIAQAEAVLKKGLQNFPNEAMLLAEEGTLSKILSQASRAEKAFDNAFKANPRSTLIAKRLSRIKRAKEAYSEAADILRECLGYNPGSLDLHYDYALTLMEESPDAPTVSSDTLLFHLRRSFTPGDRNRQAQFWYARQLSISGSYPEAKVLFDSLSQSHASYSEKTSVRGVLRDREGAREYFTGSIVTLGEDYGFVSCERFGFNAFFSFSDVPPDEVDFLAVGMTLRFCLGFTLRGPVACNIAG</sequence>